<name>A0ABU3VQ53_9EURY</name>
<sequence>MTTTPVSSSIDEIITSIGLVLSNDYSKDKYFIVLEGIEDIHFFNRFFEINNLINTESGKDAVIKICKYFFEENRCFGIVDRDYVVCTYLNNKIFAYDFSCLEMMLLSNEEVRNSIKSELLFTDKSEFDEYLLMILKNLHFLSLLRRFNEENGRGINFEGLKFSNLITQTSKILDPYILVDELKKINQREILSNDETQKLILDSKKENDLHYYLAITRGHDFINLFRQFISIDKSISKKEEHYQTILRTSYRESDFTKTDLYDYLNAYFTINLNKSLKSEIQKHASR</sequence>
<organism evidence="1 2">
    <name type="scientific">Methanimicrococcus hacksteinii</name>
    <dbReference type="NCBI Taxonomy" id="3028293"/>
    <lineage>
        <taxon>Archaea</taxon>
        <taxon>Methanobacteriati</taxon>
        <taxon>Methanobacteriota</taxon>
        <taxon>Stenosarchaea group</taxon>
        <taxon>Methanomicrobia</taxon>
        <taxon>Methanosarcinales</taxon>
        <taxon>Methanosarcinaceae</taxon>
        <taxon>Methanimicrococcus</taxon>
    </lineage>
</organism>
<dbReference type="Proteomes" id="UP001272052">
    <property type="component" value="Unassembled WGS sequence"/>
</dbReference>
<reference evidence="1 2" key="1">
    <citation type="submission" date="2023-06" db="EMBL/GenBank/DDBJ databases">
        <title>Genome sequence of Methanimicrococcus sp. At1.</title>
        <authorList>
            <person name="Protasov E."/>
            <person name="Platt K."/>
            <person name="Poehlein A."/>
            <person name="Daniel R."/>
            <person name="Brune A."/>
        </authorList>
    </citation>
    <scope>NUCLEOTIDE SEQUENCE [LARGE SCALE GENOMIC DNA]</scope>
    <source>
        <strain evidence="1 2">At1</strain>
    </source>
</reference>
<comment type="caution">
    <text evidence="1">The sequence shown here is derived from an EMBL/GenBank/DDBJ whole genome shotgun (WGS) entry which is preliminary data.</text>
</comment>
<gene>
    <name evidence="1" type="ORF">MmiAt1_11140</name>
</gene>
<evidence type="ECO:0008006" key="3">
    <source>
        <dbReference type="Google" id="ProtNLM"/>
    </source>
</evidence>
<protein>
    <recommendedName>
        <fullName evidence="3">DUF4435 domain-containing protein</fullName>
    </recommendedName>
</protein>
<proteinExistence type="predicted"/>
<evidence type="ECO:0000313" key="2">
    <source>
        <dbReference type="Proteomes" id="UP001272052"/>
    </source>
</evidence>
<keyword evidence="2" id="KW-1185">Reference proteome</keyword>
<dbReference type="EMBL" id="JAWDKC010000019">
    <property type="protein sequence ID" value="MDV0445531.1"/>
    <property type="molecule type" value="Genomic_DNA"/>
</dbReference>
<dbReference type="RefSeq" id="WP_318785954.1">
    <property type="nucleotide sequence ID" value="NZ_JAWDKC010000019.1"/>
</dbReference>
<accession>A0ABU3VQ53</accession>
<evidence type="ECO:0000313" key="1">
    <source>
        <dbReference type="EMBL" id="MDV0445531.1"/>
    </source>
</evidence>